<name>W2ZDR7_PHYNI</name>
<dbReference type="GO" id="GO:0061512">
    <property type="term" value="P:protein localization to cilium"/>
    <property type="evidence" value="ECO:0007669"/>
    <property type="project" value="TreeGrafter"/>
</dbReference>
<dbReference type="GO" id="GO:0030991">
    <property type="term" value="C:intraciliary transport particle A"/>
    <property type="evidence" value="ECO:0007669"/>
    <property type="project" value="TreeGrafter"/>
</dbReference>
<dbReference type="Pfam" id="PF25062">
    <property type="entry name" value="ARM_TT21_N"/>
    <property type="match status" value="1"/>
</dbReference>
<dbReference type="InterPro" id="IPR040364">
    <property type="entry name" value="TTC21A/TTC21B"/>
</dbReference>
<dbReference type="InterPro" id="IPR056833">
    <property type="entry name" value="ARM_TT21_N"/>
</dbReference>
<dbReference type="AlphaFoldDB" id="W2ZDR7"/>
<dbReference type="EMBL" id="ANIY01001756">
    <property type="protein sequence ID" value="ETP45131.1"/>
    <property type="molecule type" value="Genomic_DNA"/>
</dbReference>
<dbReference type="Proteomes" id="UP000018948">
    <property type="component" value="Unassembled WGS sequence"/>
</dbReference>
<evidence type="ECO:0000259" key="1">
    <source>
        <dbReference type="Pfam" id="PF25062"/>
    </source>
</evidence>
<organism evidence="2 3">
    <name type="scientific">Phytophthora nicotianae P10297</name>
    <dbReference type="NCBI Taxonomy" id="1317064"/>
    <lineage>
        <taxon>Eukaryota</taxon>
        <taxon>Sar</taxon>
        <taxon>Stramenopiles</taxon>
        <taxon>Oomycota</taxon>
        <taxon>Peronosporomycetes</taxon>
        <taxon>Peronosporales</taxon>
        <taxon>Peronosporaceae</taxon>
        <taxon>Phytophthora</taxon>
    </lineage>
</organism>
<comment type="caution">
    <text evidence="2">The sequence shown here is derived from an EMBL/GenBank/DDBJ whole genome shotgun (WGS) entry which is preliminary data.</text>
</comment>
<gene>
    <name evidence="2" type="ORF">F442_08407</name>
</gene>
<sequence>MDPRVLINYYLRKGWYDHVQRLCEQILEKKGSDSAILFWRAFGIVLERSYSSAIRELENLKRTGRDVELPCLHALVYAHSQCKHVDHDEVAQLELQLVMAEENASSASLMLCATFFWHLNEHAKARKILDQLLSTSGKSSSDGALRQRALILRGWVDLTVDTKIKREADLRDGSIQFFDQVTEYVT</sequence>
<dbReference type="PANTHER" id="PTHR14699">
    <property type="entry name" value="STI2 PROTEIN-RELATED"/>
    <property type="match status" value="1"/>
</dbReference>
<evidence type="ECO:0000313" key="2">
    <source>
        <dbReference type="EMBL" id="ETP45131.1"/>
    </source>
</evidence>
<evidence type="ECO:0000313" key="3">
    <source>
        <dbReference type="Proteomes" id="UP000018948"/>
    </source>
</evidence>
<dbReference type="GO" id="GO:0005929">
    <property type="term" value="C:cilium"/>
    <property type="evidence" value="ECO:0007669"/>
    <property type="project" value="GOC"/>
</dbReference>
<reference evidence="2 3" key="1">
    <citation type="submission" date="2013-11" db="EMBL/GenBank/DDBJ databases">
        <title>The Genome Sequence of Phytophthora parasitica P10297.</title>
        <authorList>
            <consortium name="The Broad Institute Genomics Platform"/>
            <person name="Russ C."/>
            <person name="Tyler B."/>
            <person name="Panabieres F."/>
            <person name="Shan W."/>
            <person name="Tripathy S."/>
            <person name="Grunwald N."/>
            <person name="Machado M."/>
            <person name="Johnson C.S."/>
            <person name="Walker B."/>
            <person name="Young S.K."/>
            <person name="Zeng Q."/>
            <person name="Gargeya S."/>
            <person name="Fitzgerald M."/>
            <person name="Haas B."/>
            <person name="Abouelleil A."/>
            <person name="Allen A.W."/>
            <person name="Alvarado L."/>
            <person name="Arachchi H.M."/>
            <person name="Berlin A.M."/>
            <person name="Chapman S.B."/>
            <person name="Gainer-Dewar J."/>
            <person name="Goldberg J."/>
            <person name="Griggs A."/>
            <person name="Gujja S."/>
            <person name="Hansen M."/>
            <person name="Howarth C."/>
            <person name="Imamovic A."/>
            <person name="Ireland A."/>
            <person name="Larimer J."/>
            <person name="McCowan C."/>
            <person name="Murphy C."/>
            <person name="Pearson M."/>
            <person name="Poon T.W."/>
            <person name="Priest M."/>
            <person name="Roberts A."/>
            <person name="Saif S."/>
            <person name="Shea T."/>
            <person name="Sisk P."/>
            <person name="Sykes S."/>
            <person name="Wortman J."/>
            <person name="Nusbaum C."/>
            <person name="Birren B."/>
        </authorList>
    </citation>
    <scope>NUCLEOTIDE SEQUENCE [LARGE SCALE GENOMIC DNA]</scope>
    <source>
        <strain evidence="2 3">P10297</strain>
    </source>
</reference>
<accession>W2ZDR7</accession>
<dbReference type="GO" id="GO:0035721">
    <property type="term" value="P:intraciliary retrograde transport"/>
    <property type="evidence" value="ECO:0007669"/>
    <property type="project" value="TreeGrafter"/>
</dbReference>
<dbReference type="SUPFAM" id="SSF48452">
    <property type="entry name" value="TPR-like"/>
    <property type="match status" value="1"/>
</dbReference>
<proteinExistence type="predicted"/>
<feature type="domain" description="Tetratricopeptide repeat protein 21A/21B N-terminal ARM repeat" evidence="1">
    <location>
        <begin position="7"/>
        <end position="172"/>
    </location>
</feature>
<dbReference type="PANTHER" id="PTHR14699:SF0">
    <property type="entry name" value="TETRATRICOPEPTIDE REPEAT PROTEIN 21 HOMOLOG"/>
    <property type="match status" value="1"/>
</dbReference>
<protein>
    <recommendedName>
        <fullName evidence="1">Tetratricopeptide repeat protein 21A/21B N-terminal ARM repeat domain-containing protein</fullName>
    </recommendedName>
</protein>
<dbReference type="InterPro" id="IPR011990">
    <property type="entry name" value="TPR-like_helical_dom_sf"/>
</dbReference>
<dbReference type="OrthoDB" id="10259630at2759"/>